<dbReference type="OrthoDB" id="5545479at2759"/>
<dbReference type="Proteomes" id="UP000015241">
    <property type="component" value="Unassembled WGS sequence"/>
</dbReference>
<evidence type="ECO:0008006" key="4">
    <source>
        <dbReference type="Google" id="ProtNLM"/>
    </source>
</evidence>
<dbReference type="PANTHER" id="PTHR28139:SF1">
    <property type="entry name" value="UPF0768 PROTEIN YBL029C-A"/>
    <property type="match status" value="1"/>
</dbReference>
<keyword evidence="3" id="KW-1185">Reference proteome</keyword>
<evidence type="ECO:0000256" key="1">
    <source>
        <dbReference type="SAM" id="MobiDB-lite"/>
    </source>
</evidence>
<dbReference type="STRING" id="743788.S8FVM8"/>
<reference evidence="2 3" key="1">
    <citation type="journal article" date="2012" name="Science">
        <title>The Paleozoic origin of enzymatic lignin decomposition reconstructed from 31 fungal genomes.</title>
        <authorList>
            <person name="Floudas D."/>
            <person name="Binder M."/>
            <person name="Riley R."/>
            <person name="Barry K."/>
            <person name="Blanchette R.A."/>
            <person name="Henrissat B."/>
            <person name="Martinez A.T."/>
            <person name="Otillar R."/>
            <person name="Spatafora J.W."/>
            <person name="Yadav J.S."/>
            <person name="Aerts A."/>
            <person name="Benoit I."/>
            <person name="Boyd A."/>
            <person name="Carlson A."/>
            <person name="Copeland A."/>
            <person name="Coutinho P.M."/>
            <person name="de Vries R.P."/>
            <person name="Ferreira P."/>
            <person name="Findley K."/>
            <person name="Foster B."/>
            <person name="Gaskell J."/>
            <person name="Glotzer D."/>
            <person name="Gorecki P."/>
            <person name="Heitman J."/>
            <person name="Hesse C."/>
            <person name="Hori C."/>
            <person name="Igarashi K."/>
            <person name="Jurgens J.A."/>
            <person name="Kallen N."/>
            <person name="Kersten P."/>
            <person name="Kohler A."/>
            <person name="Kuees U."/>
            <person name="Kumar T.K.A."/>
            <person name="Kuo A."/>
            <person name="LaButti K."/>
            <person name="Larrondo L.F."/>
            <person name="Lindquist E."/>
            <person name="Ling A."/>
            <person name="Lombard V."/>
            <person name="Lucas S."/>
            <person name="Lundell T."/>
            <person name="Martin R."/>
            <person name="McLaughlin D.J."/>
            <person name="Morgenstern I."/>
            <person name="Morin E."/>
            <person name="Murat C."/>
            <person name="Nagy L.G."/>
            <person name="Nolan M."/>
            <person name="Ohm R.A."/>
            <person name="Patyshakuliyeva A."/>
            <person name="Rokas A."/>
            <person name="Ruiz-Duenas F.J."/>
            <person name="Sabat G."/>
            <person name="Salamov A."/>
            <person name="Samejima M."/>
            <person name="Schmutz J."/>
            <person name="Slot J.C."/>
            <person name="St John F."/>
            <person name="Stenlid J."/>
            <person name="Sun H."/>
            <person name="Sun S."/>
            <person name="Syed K."/>
            <person name="Tsang A."/>
            <person name="Wiebenga A."/>
            <person name="Young D."/>
            <person name="Pisabarro A."/>
            <person name="Eastwood D.C."/>
            <person name="Martin F."/>
            <person name="Cullen D."/>
            <person name="Grigoriev I.V."/>
            <person name="Hibbett D.S."/>
        </authorList>
    </citation>
    <scope>NUCLEOTIDE SEQUENCE</scope>
    <source>
        <strain evidence="3">FP-58527</strain>
    </source>
</reference>
<name>S8FVM8_FOMSC</name>
<dbReference type="HOGENOM" id="CLU_115926_2_1_1"/>
<gene>
    <name evidence="2" type="ORF">FOMPIDRAFT_158988</name>
</gene>
<sequence>MLGSCMPFAFGCPWRVKLDKEGRPPQECPQCDNVTVYHAKATRSLRCFFLPVAPISTEERWVCDQCDWQANMSEEARPEDTYLRWPTTNQPLASREMNALPREPSATYQPPR</sequence>
<dbReference type="EMBL" id="KE504124">
    <property type="protein sequence ID" value="EPT05151.1"/>
    <property type="molecule type" value="Genomic_DNA"/>
</dbReference>
<feature type="region of interest" description="Disordered" evidence="1">
    <location>
        <begin position="87"/>
        <end position="112"/>
    </location>
</feature>
<dbReference type="PANTHER" id="PTHR28139">
    <property type="entry name" value="UPF0768 PROTEIN YBL029C-A"/>
    <property type="match status" value="1"/>
</dbReference>
<evidence type="ECO:0000313" key="2">
    <source>
        <dbReference type="EMBL" id="EPT05151.1"/>
    </source>
</evidence>
<dbReference type="InParanoid" id="S8FVM8"/>
<organism evidence="2 3">
    <name type="scientific">Fomitopsis schrenkii</name>
    <name type="common">Brown rot fungus</name>
    <dbReference type="NCBI Taxonomy" id="2126942"/>
    <lineage>
        <taxon>Eukaryota</taxon>
        <taxon>Fungi</taxon>
        <taxon>Dikarya</taxon>
        <taxon>Basidiomycota</taxon>
        <taxon>Agaricomycotina</taxon>
        <taxon>Agaricomycetes</taxon>
        <taxon>Polyporales</taxon>
        <taxon>Fomitopsis</taxon>
    </lineage>
</organism>
<dbReference type="AlphaFoldDB" id="S8FVM8"/>
<evidence type="ECO:0000313" key="3">
    <source>
        <dbReference type="Proteomes" id="UP000015241"/>
    </source>
</evidence>
<protein>
    <recommendedName>
        <fullName evidence="4">Zinc-ribbon 15 domain-containing protein</fullName>
    </recommendedName>
</protein>
<proteinExistence type="predicted"/>
<accession>S8FVM8</accession>